<proteinExistence type="predicted"/>
<feature type="transmembrane region" description="Helical" evidence="6">
    <location>
        <begin position="82"/>
        <end position="100"/>
    </location>
</feature>
<evidence type="ECO:0000256" key="5">
    <source>
        <dbReference type="SAM" id="MobiDB-lite"/>
    </source>
</evidence>
<protein>
    <recommendedName>
        <fullName evidence="7">DUF1232 domain-containing protein</fullName>
    </recommendedName>
</protein>
<sequence>MAKAGRAAATWRAYQEVSRPGSPGLMTRVRALPRMIRGSMRGDYPGLSRSKLGMLGLAVAYIISPVDAIPDFFIGIGIVDDFGVFLWLMTSLLGASGQYVQWERSRMSRAGGTPQGGVHGQSVHGQSVHGQGLPGQSLPGHGMPDQGLPGHGVPAQETTKGKGRRGVR</sequence>
<dbReference type="EMBL" id="BOOQ01000003">
    <property type="protein sequence ID" value="GII44273.1"/>
    <property type="molecule type" value="Genomic_DNA"/>
</dbReference>
<evidence type="ECO:0000259" key="7">
    <source>
        <dbReference type="Pfam" id="PF06803"/>
    </source>
</evidence>
<dbReference type="Pfam" id="PF06803">
    <property type="entry name" value="DUF1232"/>
    <property type="match status" value="1"/>
</dbReference>
<feature type="compositionally biased region" description="Low complexity" evidence="5">
    <location>
        <begin position="120"/>
        <end position="131"/>
    </location>
</feature>
<keyword evidence="2 6" id="KW-0812">Transmembrane</keyword>
<reference evidence="8" key="1">
    <citation type="submission" date="2021-01" db="EMBL/GenBank/DDBJ databases">
        <title>Whole genome shotgun sequence of Planotetraspora silvatica NBRC 100141.</title>
        <authorList>
            <person name="Komaki H."/>
            <person name="Tamura T."/>
        </authorList>
    </citation>
    <scope>NUCLEOTIDE SEQUENCE</scope>
    <source>
        <strain evidence="8">NBRC 100141</strain>
    </source>
</reference>
<feature type="transmembrane region" description="Helical" evidence="6">
    <location>
        <begin position="54"/>
        <end position="76"/>
    </location>
</feature>
<evidence type="ECO:0000256" key="6">
    <source>
        <dbReference type="SAM" id="Phobius"/>
    </source>
</evidence>
<evidence type="ECO:0000313" key="9">
    <source>
        <dbReference type="Proteomes" id="UP000644610"/>
    </source>
</evidence>
<evidence type="ECO:0000256" key="4">
    <source>
        <dbReference type="ARBA" id="ARBA00023136"/>
    </source>
</evidence>
<organism evidence="8 9">
    <name type="scientific">Planotetraspora silvatica</name>
    <dbReference type="NCBI Taxonomy" id="234614"/>
    <lineage>
        <taxon>Bacteria</taxon>
        <taxon>Bacillati</taxon>
        <taxon>Actinomycetota</taxon>
        <taxon>Actinomycetes</taxon>
        <taxon>Streptosporangiales</taxon>
        <taxon>Streptosporangiaceae</taxon>
        <taxon>Planotetraspora</taxon>
    </lineage>
</organism>
<name>A0A8J3UFE8_9ACTN</name>
<keyword evidence="4 6" id="KW-0472">Membrane</keyword>
<evidence type="ECO:0000313" key="8">
    <source>
        <dbReference type="EMBL" id="GII44273.1"/>
    </source>
</evidence>
<evidence type="ECO:0000256" key="1">
    <source>
        <dbReference type="ARBA" id="ARBA00004127"/>
    </source>
</evidence>
<comment type="caution">
    <text evidence="8">The sequence shown here is derived from an EMBL/GenBank/DDBJ whole genome shotgun (WGS) entry which is preliminary data.</text>
</comment>
<accession>A0A8J3UFE8</accession>
<feature type="domain" description="DUF1232" evidence="7">
    <location>
        <begin position="53"/>
        <end position="87"/>
    </location>
</feature>
<dbReference type="RefSeq" id="WP_203971735.1">
    <property type="nucleotide sequence ID" value="NZ_BAAAKY010000004.1"/>
</dbReference>
<dbReference type="InterPro" id="IPR010652">
    <property type="entry name" value="DUF1232"/>
</dbReference>
<keyword evidence="3 6" id="KW-1133">Transmembrane helix</keyword>
<dbReference type="AlphaFoldDB" id="A0A8J3UFE8"/>
<evidence type="ECO:0000256" key="2">
    <source>
        <dbReference type="ARBA" id="ARBA00022692"/>
    </source>
</evidence>
<comment type="subcellular location">
    <subcellularLocation>
        <location evidence="1">Endomembrane system</location>
        <topology evidence="1">Multi-pass membrane protein</topology>
    </subcellularLocation>
</comment>
<evidence type="ECO:0000256" key="3">
    <source>
        <dbReference type="ARBA" id="ARBA00022989"/>
    </source>
</evidence>
<gene>
    <name evidence="8" type="ORF">Psi02_06970</name>
</gene>
<dbReference type="Proteomes" id="UP000644610">
    <property type="component" value="Unassembled WGS sequence"/>
</dbReference>
<keyword evidence="9" id="KW-1185">Reference proteome</keyword>
<feature type="region of interest" description="Disordered" evidence="5">
    <location>
        <begin position="108"/>
        <end position="168"/>
    </location>
</feature>
<dbReference type="GO" id="GO:0012505">
    <property type="term" value="C:endomembrane system"/>
    <property type="evidence" value="ECO:0007669"/>
    <property type="project" value="UniProtKB-SubCell"/>
</dbReference>